<dbReference type="AlphaFoldDB" id="A0A3L6L2V5"/>
<dbReference type="Proteomes" id="UP000266743">
    <property type="component" value="Chromosome 9"/>
</dbReference>
<dbReference type="EMBL" id="QSBY01000009">
    <property type="protein sequence ID" value="RHW70041.1"/>
    <property type="molecule type" value="Genomic_DNA"/>
</dbReference>
<reference evidence="1" key="1">
    <citation type="submission" date="2018-09" db="EMBL/GenBank/DDBJ databases">
        <title>whole genome sequence of T. equiperdum IVM-t1 strain.</title>
        <authorList>
            <person name="Suganuma K."/>
        </authorList>
    </citation>
    <scope>NUCLEOTIDE SEQUENCE [LARGE SCALE GENOMIC DNA]</scope>
    <source>
        <strain evidence="1">IVM-t1</strain>
    </source>
</reference>
<proteinExistence type="predicted"/>
<evidence type="ECO:0000313" key="1">
    <source>
        <dbReference type="EMBL" id="RHW70041.1"/>
    </source>
</evidence>
<accession>A0A3L6L2V5</accession>
<organism evidence="1">
    <name type="scientific">Trypanosoma brucei equiperdum</name>
    <dbReference type="NCBI Taxonomy" id="630700"/>
    <lineage>
        <taxon>Eukaryota</taxon>
        <taxon>Discoba</taxon>
        <taxon>Euglenozoa</taxon>
        <taxon>Kinetoplastea</taxon>
        <taxon>Metakinetoplastina</taxon>
        <taxon>Trypanosomatida</taxon>
        <taxon>Trypanosomatidae</taxon>
        <taxon>Trypanosoma</taxon>
    </lineage>
</organism>
<sequence length="21" mass="2669">MIFFCYFWESCNFALRVVVFF</sequence>
<name>A0A3L6L2V5_9TRYP</name>
<comment type="caution">
    <text evidence="1">The sequence shown here is derived from an EMBL/GenBank/DDBJ whole genome shotgun (WGS) entry which is preliminary data.</text>
</comment>
<protein>
    <submittedName>
        <fullName evidence="1">Uncharacterized protein</fullName>
    </submittedName>
</protein>
<gene>
    <name evidence="1" type="ORF">DPX39_090025000</name>
</gene>